<dbReference type="Proteomes" id="UP001327957">
    <property type="component" value="Unassembled WGS sequence"/>
</dbReference>
<evidence type="ECO:0000256" key="1">
    <source>
        <dbReference type="SAM" id="SignalP"/>
    </source>
</evidence>
<proteinExistence type="predicted"/>
<feature type="signal peptide" evidence="1">
    <location>
        <begin position="1"/>
        <end position="18"/>
    </location>
</feature>
<accession>A0AAV9TNZ4</accession>
<organism evidence="2 3">
    <name type="scientific">Colletotrichum tabaci</name>
    <dbReference type="NCBI Taxonomy" id="1209068"/>
    <lineage>
        <taxon>Eukaryota</taxon>
        <taxon>Fungi</taxon>
        <taxon>Dikarya</taxon>
        <taxon>Ascomycota</taxon>
        <taxon>Pezizomycotina</taxon>
        <taxon>Sordariomycetes</taxon>
        <taxon>Hypocreomycetidae</taxon>
        <taxon>Glomerellales</taxon>
        <taxon>Glomerellaceae</taxon>
        <taxon>Colletotrichum</taxon>
        <taxon>Colletotrichum destructivum species complex</taxon>
    </lineage>
</organism>
<protein>
    <submittedName>
        <fullName evidence="2">Uncharacterized protein</fullName>
    </submittedName>
</protein>
<reference evidence="2 3" key="1">
    <citation type="submission" date="2023-04" db="EMBL/GenBank/DDBJ databases">
        <title>Colletotrichum tabacum stain YC1 causing leaf anthracnose on Nicotiana tabacum(L.) cv.</title>
        <authorList>
            <person name="Ji Z."/>
            <person name="Wang M."/>
            <person name="Zhang J."/>
            <person name="Wang N."/>
            <person name="Zhou Z."/>
        </authorList>
    </citation>
    <scope>NUCLEOTIDE SEQUENCE [LARGE SCALE GENOMIC DNA]</scope>
    <source>
        <strain evidence="2 3">YC1</strain>
    </source>
</reference>
<keyword evidence="1" id="KW-0732">Signal</keyword>
<keyword evidence="3" id="KW-1185">Reference proteome</keyword>
<sequence length="55" mass="5655">MKFTVFVTAFAIISGVAAKECCCGLVPSNGCDCVGPYDDNINCNSICAIRGGTTC</sequence>
<evidence type="ECO:0000313" key="2">
    <source>
        <dbReference type="EMBL" id="KAK6223194.1"/>
    </source>
</evidence>
<dbReference type="AlphaFoldDB" id="A0AAV9TNZ4"/>
<feature type="chain" id="PRO_5043720897" evidence="1">
    <location>
        <begin position="19"/>
        <end position="55"/>
    </location>
</feature>
<gene>
    <name evidence="2" type="ORF">QIS74_04039</name>
</gene>
<comment type="caution">
    <text evidence="2">The sequence shown here is derived from an EMBL/GenBank/DDBJ whole genome shotgun (WGS) entry which is preliminary data.</text>
</comment>
<name>A0AAV9TNZ4_9PEZI</name>
<evidence type="ECO:0000313" key="3">
    <source>
        <dbReference type="Proteomes" id="UP001327957"/>
    </source>
</evidence>
<dbReference type="EMBL" id="JASAOK010000016">
    <property type="protein sequence ID" value="KAK6223194.1"/>
    <property type="molecule type" value="Genomic_DNA"/>
</dbReference>